<keyword evidence="1" id="KW-0812">Transmembrane</keyword>
<reference evidence="2 3" key="1">
    <citation type="journal article" date="2016" name="C (Basel)">
        <title>Selective Growth of and Electricity Production by Marine Exoelectrogenic Bacteria in Self-Aggregated Hydrogel of Microbially Reduced Graphene Oxide.</title>
        <authorList>
            <person name="Yoshida N."/>
            <person name="Goto Y."/>
            <person name="Miyata Y."/>
        </authorList>
    </citation>
    <scope>NUCLEOTIDE SEQUENCE [LARGE SCALE GENOMIC DNA]</scope>
    <source>
        <strain evidence="2 3">NIT-T3</strain>
    </source>
</reference>
<dbReference type="NCBIfam" id="TIGR02532">
    <property type="entry name" value="IV_pilin_GFxxxE"/>
    <property type="match status" value="1"/>
</dbReference>
<keyword evidence="1" id="KW-0472">Membrane</keyword>
<dbReference type="Pfam" id="PF07963">
    <property type="entry name" value="N_methyl"/>
    <property type="match status" value="1"/>
</dbReference>
<proteinExistence type="predicted"/>
<evidence type="ECO:0000313" key="3">
    <source>
        <dbReference type="Proteomes" id="UP001319827"/>
    </source>
</evidence>
<dbReference type="PROSITE" id="PS00409">
    <property type="entry name" value="PROKAR_NTER_METHYL"/>
    <property type="match status" value="1"/>
</dbReference>
<evidence type="ECO:0000313" key="2">
    <source>
        <dbReference type="EMBL" id="BCR04647.1"/>
    </source>
</evidence>
<name>A0ABN6DXA1_9BACT</name>
<accession>A0ABN6DXA1</accession>
<dbReference type="EMBL" id="AP024355">
    <property type="protein sequence ID" value="BCR04647.1"/>
    <property type="molecule type" value="Genomic_DNA"/>
</dbReference>
<keyword evidence="3" id="KW-1185">Reference proteome</keyword>
<dbReference type="Proteomes" id="UP001319827">
    <property type="component" value="Chromosome"/>
</dbReference>
<organism evidence="2 3">
    <name type="scientific">Desulfuromonas versatilis</name>
    <dbReference type="NCBI Taxonomy" id="2802975"/>
    <lineage>
        <taxon>Bacteria</taxon>
        <taxon>Pseudomonadati</taxon>
        <taxon>Thermodesulfobacteriota</taxon>
        <taxon>Desulfuromonadia</taxon>
        <taxon>Desulfuromonadales</taxon>
        <taxon>Desulfuromonadaceae</taxon>
        <taxon>Desulfuromonas</taxon>
    </lineage>
</organism>
<reference evidence="2 3" key="2">
    <citation type="journal article" date="2021" name="Int. J. Syst. Evol. Microbiol.">
        <title>Isolation and Polyphasic Characterization of Desulfuromonas versatilis sp. Nov., an Electrogenic Bacteria Capable of Versatile Metabolism Isolated from a Graphene Oxide-Reducing Enrichment Culture.</title>
        <authorList>
            <person name="Xie L."/>
            <person name="Yoshida N."/>
            <person name="Ishii S."/>
            <person name="Meng L."/>
        </authorList>
    </citation>
    <scope>NUCLEOTIDE SEQUENCE [LARGE SCALE GENOMIC DNA]</scope>
    <source>
        <strain evidence="2 3">NIT-T3</strain>
    </source>
</reference>
<dbReference type="InterPro" id="IPR045584">
    <property type="entry name" value="Pilin-like"/>
</dbReference>
<evidence type="ECO:0008006" key="4">
    <source>
        <dbReference type="Google" id="ProtNLM"/>
    </source>
</evidence>
<feature type="transmembrane region" description="Helical" evidence="1">
    <location>
        <begin position="12"/>
        <end position="35"/>
    </location>
</feature>
<keyword evidence="1" id="KW-1133">Transmembrane helix</keyword>
<dbReference type="InterPro" id="IPR012902">
    <property type="entry name" value="N_methyl_site"/>
</dbReference>
<dbReference type="Gene3D" id="3.30.700.10">
    <property type="entry name" value="Glycoprotein, Type 4 Pilin"/>
    <property type="match status" value="1"/>
</dbReference>
<dbReference type="SUPFAM" id="SSF54523">
    <property type="entry name" value="Pili subunits"/>
    <property type="match status" value="1"/>
</dbReference>
<sequence>MIRPLGPARGFTLIEMIVTIAVAGILLATAGLTLLPLVRSWQVRTAANQVYDDLGRAQSLAMRTGEYTLAGGQFQQNRVFVAFNGAANSYAAFTCTDANNNGNFNDAGECTQAFSGTLPSNVAFGVGSGVNKTACNNAGAAPAQNITYAPIAGAPCNGSPCLRMNKLGFSEAGGGQIYLTRSGKSYAVSGTRPGNFSVCSWNGSSWQ</sequence>
<gene>
    <name evidence="2" type="ORF">DESUT3_17160</name>
</gene>
<protein>
    <recommendedName>
        <fullName evidence="4">Prepilin-type N-terminal cleavage/methylation domain-containing protein</fullName>
    </recommendedName>
</protein>
<evidence type="ECO:0000256" key="1">
    <source>
        <dbReference type="SAM" id="Phobius"/>
    </source>
</evidence>
<dbReference type="RefSeq" id="WP_221252101.1">
    <property type="nucleotide sequence ID" value="NZ_AP024355.1"/>
</dbReference>